<dbReference type="AlphaFoldDB" id="A0A1J5SB64"/>
<evidence type="ECO:0008006" key="2">
    <source>
        <dbReference type="Google" id="ProtNLM"/>
    </source>
</evidence>
<organism evidence="1">
    <name type="scientific">mine drainage metagenome</name>
    <dbReference type="NCBI Taxonomy" id="410659"/>
    <lineage>
        <taxon>unclassified sequences</taxon>
        <taxon>metagenomes</taxon>
        <taxon>ecological metagenomes</taxon>
    </lineage>
</organism>
<dbReference type="EMBL" id="MLJW01000085">
    <property type="protein sequence ID" value="OIR01280.1"/>
    <property type="molecule type" value="Genomic_DNA"/>
</dbReference>
<sequence length="209" mass="23499">MKCMKKVMVILCVLFVSVAKAQSDDVQQLILDIQKLTQLKSILKDMQQGYTIISKGYTAVSDIAKGNFNLHEFFLDGLMAVSPAVKNYSRVAKIISYQTQIVKEYKSAYNRFAASGSFNTKEIDYIGKVYSNLFNVSLKNLDALLMVITASNLRMNDAERLKSIDKIHGNMQDQLIFLRQFNNNTAVLALQRTKESNDAGAMQSLYGVK</sequence>
<reference evidence="1" key="1">
    <citation type="submission" date="2016-10" db="EMBL/GenBank/DDBJ databases">
        <title>Sequence of Gallionella enrichment culture.</title>
        <authorList>
            <person name="Poehlein A."/>
            <person name="Muehling M."/>
            <person name="Daniel R."/>
        </authorList>
    </citation>
    <scope>NUCLEOTIDE SEQUENCE</scope>
</reference>
<name>A0A1J5SB64_9ZZZZ</name>
<accession>A0A1J5SB64</accession>
<protein>
    <recommendedName>
        <fullName evidence="2">TerB family tellurite resistance protein</fullName>
    </recommendedName>
</protein>
<evidence type="ECO:0000313" key="1">
    <source>
        <dbReference type="EMBL" id="OIR01280.1"/>
    </source>
</evidence>
<gene>
    <name evidence="1" type="ORF">GALL_165680</name>
</gene>
<comment type="caution">
    <text evidence="1">The sequence shown here is derived from an EMBL/GenBank/DDBJ whole genome shotgun (WGS) entry which is preliminary data.</text>
</comment>
<proteinExistence type="predicted"/>